<comment type="caution">
    <text evidence="1">The sequence shown here is derived from an EMBL/GenBank/DDBJ whole genome shotgun (WGS) entry which is preliminary data.</text>
</comment>
<keyword evidence="2" id="KW-1185">Reference proteome</keyword>
<dbReference type="Proteomes" id="UP000003340">
    <property type="component" value="Unassembled WGS sequence"/>
</dbReference>
<dbReference type="AlphaFoldDB" id="C0E9F2"/>
<sequence length="66" mass="7289">MGRYDAPVELVQTTRSTDGFDCGTFASIQLKSSAGKIIVSETNQQRFDNCHRTVSQTAPDRGLLRL</sequence>
<protein>
    <submittedName>
        <fullName evidence="1">Uncharacterized protein</fullName>
    </submittedName>
</protein>
<evidence type="ECO:0000313" key="1">
    <source>
        <dbReference type="EMBL" id="EEG31862.1"/>
    </source>
</evidence>
<dbReference type="EMBL" id="ACEC01000020">
    <property type="protein sequence ID" value="EEG31862.1"/>
    <property type="molecule type" value="Genomic_DNA"/>
</dbReference>
<dbReference type="HOGENOM" id="CLU_2823523_0_0_9"/>
<reference evidence="1 2" key="2">
    <citation type="submission" date="2009-02" db="EMBL/GenBank/DDBJ databases">
        <title>Draft genome sequence of Clostridium methylpentosum (DSM 5476).</title>
        <authorList>
            <person name="Sudarsanam P."/>
            <person name="Ley R."/>
            <person name="Guruge J."/>
            <person name="Turnbaugh P.J."/>
            <person name="Mahowald M."/>
            <person name="Liep D."/>
            <person name="Gordon J."/>
        </authorList>
    </citation>
    <scope>NUCLEOTIDE SEQUENCE [LARGE SCALE GENOMIC DNA]</scope>
    <source>
        <strain evidence="1 2">DSM 5476</strain>
    </source>
</reference>
<reference evidence="1 2" key="1">
    <citation type="submission" date="2009-01" db="EMBL/GenBank/DDBJ databases">
        <authorList>
            <person name="Fulton L."/>
            <person name="Clifton S."/>
            <person name="Fulton B."/>
            <person name="Xu J."/>
            <person name="Minx P."/>
            <person name="Pepin K.H."/>
            <person name="Johnson M."/>
            <person name="Bhonagiri V."/>
            <person name="Nash W.E."/>
            <person name="Mardis E.R."/>
            <person name="Wilson R.K."/>
        </authorList>
    </citation>
    <scope>NUCLEOTIDE SEQUENCE [LARGE SCALE GENOMIC DNA]</scope>
    <source>
        <strain evidence="1 2">DSM 5476</strain>
    </source>
</reference>
<proteinExistence type="predicted"/>
<gene>
    <name evidence="1" type="ORF">CLOSTMETH_00451</name>
</gene>
<organism evidence="1 2">
    <name type="scientific">[Clostridium] methylpentosum DSM 5476</name>
    <dbReference type="NCBI Taxonomy" id="537013"/>
    <lineage>
        <taxon>Bacteria</taxon>
        <taxon>Bacillati</taxon>
        <taxon>Bacillota</taxon>
        <taxon>Clostridia</taxon>
        <taxon>Eubacteriales</taxon>
        <taxon>Oscillospiraceae</taxon>
        <taxon>Oscillospiraceae incertae sedis</taxon>
    </lineage>
</organism>
<name>C0E9F2_9FIRM</name>
<evidence type="ECO:0000313" key="2">
    <source>
        <dbReference type="Proteomes" id="UP000003340"/>
    </source>
</evidence>
<accession>C0E9F2</accession>